<comment type="caution">
    <text evidence="1">The sequence shown here is derived from an EMBL/GenBank/DDBJ whole genome shotgun (WGS) entry which is preliminary data.</text>
</comment>
<reference evidence="1 2" key="1">
    <citation type="submission" date="2024-01" db="EMBL/GenBank/DDBJ databases">
        <title>Genome assemblies of Stephania.</title>
        <authorList>
            <person name="Yang L."/>
        </authorList>
    </citation>
    <scope>NUCLEOTIDE SEQUENCE [LARGE SCALE GENOMIC DNA]</scope>
    <source>
        <strain evidence="1">JXDWG</strain>
        <tissue evidence="1">Leaf</tissue>
    </source>
</reference>
<gene>
    <name evidence="1" type="ORF">Scep_020027</name>
</gene>
<sequence length="131" mass="14703">MAGLFLFEFAKAHGGSLPLRSPRSFTVVVQPVLKVGKVSTISGLRHFTVGIEGGEGVDELLIYKALHSWVLCASSRLVLKGNWNYYDALRSEKRGPKLEATHLEKQMNSTQRYCWCISTLCFISLIWSELI</sequence>
<evidence type="ECO:0000313" key="1">
    <source>
        <dbReference type="EMBL" id="KAK9112508.1"/>
    </source>
</evidence>
<accession>A0AAP0NMR8</accession>
<evidence type="ECO:0000313" key="2">
    <source>
        <dbReference type="Proteomes" id="UP001419268"/>
    </source>
</evidence>
<name>A0AAP0NMR8_9MAGN</name>
<dbReference type="Proteomes" id="UP001419268">
    <property type="component" value="Unassembled WGS sequence"/>
</dbReference>
<proteinExistence type="predicted"/>
<organism evidence="1 2">
    <name type="scientific">Stephania cephalantha</name>
    <dbReference type="NCBI Taxonomy" id="152367"/>
    <lineage>
        <taxon>Eukaryota</taxon>
        <taxon>Viridiplantae</taxon>
        <taxon>Streptophyta</taxon>
        <taxon>Embryophyta</taxon>
        <taxon>Tracheophyta</taxon>
        <taxon>Spermatophyta</taxon>
        <taxon>Magnoliopsida</taxon>
        <taxon>Ranunculales</taxon>
        <taxon>Menispermaceae</taxon>
        <taxon>Menispermoideae</taxon>
        <taxon>Cissampelideae</taxon>
        <taxon>Stephania</taxon>
    </lineage>
</organism>
<dbReference type="AlphaFoldDB" id="A0AAP0NMR8"/>
<dbReference type="EMBL" id="JBBNAG010000008">
    <property type="protein sequence ID" value="KAK9112508.1"/>
    <property type="molecule type" value="Genomic_DNA"/>
</dbReference>
<keyword evidence="2" id="KW-1185">Reference proteome</keyword>
<protein>
    <submittedName>
        <fullName evidence="1">Uncharacterized protein</fullName>
    </submittedName>
</protein>